<dbReference type="OrthoDB" id="9772484at2"/>
<dbReference type="PROSITE" id="PS51645">
    <property type="entry name" value="PHR_CRY_ALPHA_BETA"/>
    <property type="match status" value="1"/>
</dbReference>
<dbReference type="Proteomes" id="UP000296201">
    <property type="component" value="Chromosome"/>
</dbReference>
<name>A0A4P7P2U1_9GAMM</name>
<dbReference type="GO" id="GO:0071949">
    <property type="term" value="F:FAD binding"/>
    <property type="evidence" value="ECO:0007669"/>
    <property type="project" value="TreeGrafter"/>
</dbReference>
<comment type="cofactor">
    <cofactor evidence="4">
        <name>FAD</name>
        <dbReference type="ChEBI" id="CHEBI:57692"/>
    </cofactor>
    <text evidence="4">Binds 1 FAD per subunit.</text>
</comment>
<proteinExistence type="inferred from homology"/>
<dbReference type="EMBL" id="CP032096">
    <property type="protein sequence ID" value="QBZ84195.1"/>
    <property type="molecule type" value="Genomic_DNA"/>
</dbReference>
<feature type="domain" description="Photolyase/cryptochrome alpha/beta" evidence="6">
    <location>
        <begin position="1"/>
        <end position="126"/>
    </location>
</feature>
<comment type="similarity">
    <text evidence="5">Belongs to the DNA photolyase family.</text>
</comment>
<feature type="binding site" evidence="4">
    <location>
        <position position="275"/>
    </location>
    <ligand>
        <name>FAD</name>
        <dbReference type="ChEBI" id="CHEBI:57692"/>
    </ligand>
</feature>
<dbReference type="Pfam" id="PF00875">
    <property type="entry name" value="DNA_photolyase"/>
    <property type="match status" value="1"/>
</dbReference>
<reference evidence="7 8" key="1">
    <citation type="submission" date="2018-08" db="EMBL/GenBank/DDBJ databases">
        <title>Horizontal acquisition of hydrogen conversion ability and other habitat adaptations in Hydrogenovibrio crunogenus strains.</title>
        <authorList>
            <person name="Gonnella G."/>
            <person name="Adam N."/>
            <person name="Perner M."/>
        </authorList>
    </citation>
    <scope>NUCLEOTIDE SEQUENCE [LARGE SCALE GENOMIC DNA]</scope>
    <source>
        <strain evidence="7 8">SP-41</strain>
    </source>
</reference>
<dbReference type="InterPro" id="IPR036134">
    <property type="entry name" value="Crypto/Photolyase_FAD-like_sf"/>
</dbReference>
<dbReference type="PANTHER" id="PTHR11455">
    <property type="entry name" value="CRYPTOCHROME"/>
    <property type="match status" value="1"/>
</dbReference>
<dbReference type="GO" id="GO:0003677">
    <property type="term" value="F:DNA binding"/>
    <property type="evidence" value="ECO:0007669"/>
    <property type="project" value="TreeGrafter"/>
</dbReference>
<dbReference type="GO" id="GO:0009416">
    <property type="term" value="P:response to light stimulus"/>
    <property type="evidence" value="ECO:0007669"/>
    <property type="project" value="TreeGrafter"/>
</dbReference>
<feature type="binding site" evidence="4">
    <location>
        <position position="225"/>
    </location>
    <ligand>
        <name>FAD</name>
        <dbReference type="ChEBI" id="CHEBI:57692"/>
    </ligand>
</feature>
<evidence type="ECO:0000256" key="4">
    <source>
        <dbReference type="PIRSR" id="PIRSR602081-1"/>
    </source>
</evidence>
<dbReference type="PANTHER" id="PTHR11455:SF9">
    <property type="entry name" value="CRYPTOCHROME CIRCADIAN CLOCK 5 ISOFORM X1"/>
    <property type="match status" value="1"/>
</dbReference>
<evidence type="ECO:0000256" key="1">
    <source>
        <dbReference type="ARBA" id="ARBA00001932"/>
    </source>
</evidence>
<sequence>MKTLVWLQRELRIQHHPALEAALAESDDIIVAYFHDPEQTIGDANTAWLANSLQQLQQDFKAHDGRLWCLEGNFEQQLDHMIQTYQIEQVFYTFQLGHPFKTMQQQALNVCQRYQVALRAFDTENWLPYDQLLNQSGRPYKVFTPFYNTLSQKLSELLPFSHAINSLEKTARTICQSGQDQTLPQSLTHLSTRPWARKVMQHWQTGERQAWEKFERFLNEGLAHYEQNRDFPAVEGTSQLSPHLHFGEIHSRAIVFELLTLETEPGIANQAIHVWLRQLAWREFARSILWHFPHTETHPFQAKFETFFRPLSEADPEQVKNYQAWCAGHTGVPIIDAGMKQLWETGWMHNRVRMLVASWLTKNADIDWRAGAHWFNNTLVDADPANNTLGWQWVAGCGVDAAPYYRLFNPVRQSEKFDAEGHYLRQWLPELTPYSSKQIHAPWQTTPNEKRVRPIIDLTESRQRHLEKVATLKSLNQIH</sequence>
<dbReference type="InterPro" id="IPR036155">
    <property type="entry name" value="Crypto/Photolyase_N_sf"/>
</dbReference>
<keyword evidence="3 4" id="KW-0274">FAD</keyword>
<evidence type="ECO:0000256" key="3">
    <source>
        <dbReference type="ARBA" id="ARBA00022827"/>
    </source>
</evidence>
<comment type="cofactor">
    <cofactor evidence="1">
        <name>(6R)-5,10-methylene-5,6,7,8-tetrahydrofolate</name>
        <dbReference type="ChEBI" id="CHEBI:15636"/>
    </cofactor>
</comment>
<keyword evidence="8" id="KW-1185">Reference proteome</keyword>
<dbReference type="EC" id="4.1.99.3" evidence="7"/>
<dbReference type="Pfam" id="PF03441">
    <property type="entry name" value="FAD_binding_7"/>
    <property type="match status" value="1"/>
</dbReference>
<evidence type="ECO:0000313" key="7">
    <source>
        <dbReference type="EMBL" id="QBZ84195.1"/>
    </source>
</evidence>
<dbReference type="AlphaFoldDB" id="A0A4P7P2U1"/>
<dbReference type="InterPro" id="IPR005101">
    <property type="entry name" value="Cryptochr/Photolyase_FAD-bd"/>
</dbReference>
<gene>
    <name evidence="7" type="primary">phrA</name>
    <name evidence="7" type="ORF">GHNINEIG_02272</name>
</gene>
<keyword evidence="5" id="KW-0157">Chromophore</keyword>
<dbReference type="InterPro" id="IPR006050">
    <property type="entry name" value="DNA_photolyase_N"/>
</dbReference>
<evidence type="ECO:0000256" key="5">
    <source>
        <dbReference type="RuleBase" id="RU004182"/>
    </source>
</evidence>
<dbReference type="PRINTS" id="PR00147">
    <property type="entry name" value="DNAPHOTLYASE"/>
</dbReference>
<evidence type="ECO:0000256" key="2">
    <source>
        <dbReference type="ARBA" id="ARBA00022630"/>
    </source>
</evidence>
<dbReference type="Gene3D" id="1.10.579.10">
    <property type="entry name" value="DNA Cyclobutane Dipyrimidine Photolyase, subunit A, domain 3"/>
    <property type="match status" value="1"/>
</dbReference>
<evidence type="ECO:0000259" key="6">
    <source>
        <dbReference type="PROSITE" id="PS51645"/>
    </source>
</evidence>
<dbReference type="GO" id="GO:0003904">
    <property type="term" value="F:deoxyribodipyrimidine photo-lyase activity"/>
    <property type="evidence" value="ECO:0007669"/>
    <property type="project" value="UniProtKB-EC"/>
</dbReference>
<dbReference type="InterPro" id="IPR002081">
    <property type="entry name" value="Cryptochrome/DNA_photolyase_1"/>
</dbReference>
<dbReference type="Gene3D" id="3.40.50.620">
    <property type="entry name" value="HUPs"/>
    <property type="match status" value="1"/>
</dbReference>
<dbReference type="Gene3D" id="1.25.40.80">
    <property type="match status" value="1"/>
</dbReference>
<keyword evidence="2 4" id="KW-0285">Flavoprotein</keyword>
<dbReference type="SUPFAM" id="SSF52425">
    <property type="entry name" value="Cryptochrome/photolyase, N-terminal domain"/>
    <property type="match status" value="1"/>
</dbReference>
<keyword evidence="7" id="KW-0456">Lyase</keyword>
<organism evidence="7 8">
    <name type="scientific">Hydrogenovibrio crunogenus</name>
    <dbReference type="NCBI Taxonomy" id="39765"/>
    <lineage>
        <taxon>Bacteria</taxon>
        <taxon>Pseudomonadati</taxon>
        <taxon>Pseudomonadota</taxon>
        <taxon>Gammaproteobacteria</taxon>
        <taxon>Thiotrichales</taxon>
        <taxon>Piscirickettsiaceae</taxon>
        <taxon>Hydrogenovibrio</taxon>
    </lineage>
</organism>
<dbReference type="SUPFAM" id="SSF48173">
    <property type="entry name" value="Cryptochrome/photolyase FAD-binding domain"/>
    <property type="match status" value="1"/>
</dbReference>
<accession>A0A4P7P2U1</accession>
<evidence type="ECO:0000313" key="8">
    <source>
        <dbReference type="Proteomes" id="UP000296201"/>
    </source>
</evidence>
<feature type="binding site" evidence="4">
    <location>
        <begin position="237"/>
        <end position="241"/>
    </location>
    <ligand>
        <name>FAD</name>
        <dbReference type="ChEBI" id="CHEBI:57692"/>
    </ligand>
</feature>
<protein>
    <submittedName>
        <fullName evidence="7">Deoxyribodipyrimidine photo-lyase</fullName>
        <ecNumber evidence="7">4.1.99.3</ecNumber>
    </submittedName>
</protein>
<dbReference type="InterPro" id="IPR014729">
    <property type="entry name" value="Rossmann-like_a/b/a_fold"/>
</dbReference>
<feature type="binding site" evidence="4">
    <location>
        <begin position="381"/>
        <end position="383"/>
    </location>
    <ligand>
        <name>FAD</name>
        <dbReference type="ChEBI" id="CHEBI:57692"/>
    </ligand>
</feature>
<dbReference type="RefSeq" id="WP_135796724.1">
    <property type="nucleotide sequence ID" value="NZ_CP032096.1"/>
</dbReference>